<dbReference type="InterPro" id="IPR001878">
    <property type="entry name" value="Znf_CCHC"/>
</dbReference>
<keyword evidence="1" id="KW-0479">Metal-binding</keyword>
<sequence>MRCFKCHRFGHGRDRCRRNIDLCVKCGEPGHRGEECDRSHKCVNCKGDHPASSKNCPKYLEEQAALWYRAHNGGTFGQARAAVIVEVAKEVRPKLYAQAVRGGPARRPPPRAPAPEDSDSGDIDTDLGSALSADPRGCLLPPLVLIQPKRPPSLGPVKAAGASSILNCANYIIGASLRASSNTGDETGKGTWLWILLWCGGYILECLAMDTALVRRIHPRVSRIRILLLCGGNILPERGVRYCSGVVDLRVSGVRYCSGVVDLRVSYVKYCSGVVDTSSPSVWG</sequence>
<proteinExistence type="predicted"/>
<dbReference type="Proteomes" id="UP000762676">
    <property type="component" value="Unassembled WGS sequence"/>
</dbReference>
<organism evidence="4 5">
    <name type="scientific">Elysia marginata</name>
    <dbReference type="NCBI Taxonomy" id="1093978"/>
    <lineage>
        <taxon>Eukaryota</taxon>
        <taxon>Metazoa</taxon>
        <taxon>Spiralia</taxon>
        <taxon>Lophotrochozoa</taxon>
        <taxon>Mollusca</taxon>
        <taxon>Gastropoda</taxon>
        <taxon>Heterobranchia</taxon>
        <taxon>Euthyneura</taxon>
        <taxon>Panpulmonata</taxon>
        <taxon>Sacoglossa</taxon>
        <taxon>Placobranchoidea</taxon>
        <taxon>Plakobranchidae</taxon>
        <taxon>Elysia</taxon>
    </lineage>
</organism>
<dbReference type="SMART" id="SM00343">
    <property type="entry name" value="ZnF_C2HC"/>
    <property type="match status" value="2"/>
</dbReference>
<comment type="caution">
    <text evidence="4">The sequence shown here is derived from an EMBL/GenBank/DDBJ whole genome shotgun (WGS) entry which is preliminary data.</text>
</comment>
<dbReference type="GO" id="GO:0008270">
    <property type="term" value="F:zinc ion binding"/>
    <property type="evidence" value="ECO:0007669"/>
    <property type="project" value="UniProtKB-KW"/>
</dbReference>
<keyword evidence="5" id="KW-1185">Reference proteome</keyword>
<evidence type="ECO:0000256" key="1">
    <source>
        <dbReference type="PROSITE-ProRule" id="PRU00047"/>
    </source>
</evidence>
<evidence type="ECO:0000256" key="2">
    <source>
        <dbReference type="SAM" id="MobiDB-lite"/>
    </source>
</evidence>
<feature type="compositionally biased region" description="Acidic residues" evidence="2">
    <location>
        <begin position="116"/>
        <end position="125"/>
    </location>
</feature>
<dbReference type="SUPFAM" id="SSF57756">
    <property type="entry name" value="Retrovirus zinc finger-like domains"/>
    <property type="match status" value="1"/>
</dbReference>
<evidence type="ECO:0000313" key="5">
    <source>
        <dbReference type="Proteomes" id="UP000762676"/>
    </source>
</evidence>
<dbReference type="InterPro" id="IPR036875">
    <property type="entry name" value="Znf_CCHC_sf"/>
</dbReference>
<feature type="region of interest" description="Disordered" evidence="2">
    <location>
        <begin position="98"/>
        <end position="126"/>
    </location>
</feature>
<evidence type="ECO:0000313" key="4">
    <source>
        <dbReference type="EMBL" id="GFS20911.1"/>
    </source>
</evidence>
<evidence type="ECO:0000259" key="3">
    <source>
        <dbReference type="PROSITE" id="PS50158"/>
    </source>
</evidence>
<feature type="domain" description="CCHC-type" evidence="3">
    <location>
        <begin position="23"/>
        <end position="36"/>
    </location>
</feature>
<dbReference type="AlphaFoldDB" id="A0AAV4JEY5"/>
<keyword evidence="1" id="KW-0862">Zinc</keyword>
<accession>A0AAV4JEY5</accession>
<name>A0AAV4JEY5_9GAST</name>
<dbReference type="EMBL" id="BMAT01006849">
    <property type="protein sequence ID" value="GFS20911.1"/>
    <property type="molecule type" value="Genomic_DNA"/>
</dbReference>
<dbReference type="GO" id="GO:0003676">
    <property type="term" value="F:nucleic acid binding"/>
    <property type="evidence" value="ECO:0007669"/>
    <property type="project" value="InterPro"/>
</dbReference>
<keyword evidence="1" id="KW-0863">Zinc-finger</keyword>
<gene>
    <name evidence="4" type="ORF">ElyMa_003324900</name>
</gene>
<reference evidence="4 5" key="1">
    <citation type="journal article" date="2021" name="Elife">
        <title>Chloroplast acquisition without the gene transfer in kleptoplastic sea slugs, Plakobranchus ocellatus.</title>
        <authorList>
            <person name="Maeda T."/>
            <person name="Takahashi S."/>
            <person name="Yoshida T."/>
            <person name="Shimamura S."/>
            <person name="Takaki Y."/>
            <person name="Nagai Y."/>
            <person name="Toyoda A."/>
            <person name="Suzuki Y."/>
            <person name="Arimoto A."/>
            <person name="Ishii H."/>
            <person name="Satoh N."/>
            <person name="Nishiyama T."/>
            <person name="Hasebe M."/>
            <person name="Maruyama T."/>
            <person name="Minagawa J."/>
            <person name="Obokata J."/>
            <person name="Shigenobu S."/>
        </authorList>
    </citation>
    <scope>NUCLEOTIDE SEQUENCE [LARGE SCALE GENOMIC DNA]</scope>
</reference>
<dbReference type="PROSITE" id="PS50158">
    <property type="entry name" value="ZF_CCHC"/>
    <property type="match status" value="1"/>
</dbReference>
<protein>
    <submittedName>
        <fullName evidence="4">Nucleic-acid-binding protein from mobile element jockey</fullName>
    </submittedName>
</protein>